<dbReference type="EMBL" id="CAIIXF020000006">
    <property type="protein sequence ID" value="CAH1785850.1"/>
    <property type="molecule type" value="Genomic_DNA"/>
</dbReference>
<feature type="compositionally biased region" description="Basic and acidic residues" evidence="1">
    <location>
        <begin position="449"/>
        <end position="464"/>
    </location>
</feature>
<feature type="domain" description="Gamma-glutamylcyclotransferase AIG2-like" evidence="2">
    <location>
        <begin position="1330"/>
        <end position="1427"/>
    </location>
</feature>
<gene>
    <name evidence="3" type="ORF">OFUS_LOCUS11853</name>
</gene>
<evidence type="ECO:0000256" key="1">
    <source>
        <dbReference type="SAM" id="MobiDB-lite"/>
    </source>
</evidence>
<dbReference type="SUPFAM" id="SSF110857">
    <property type="entry name" value="Gamma-glutamyl cyclotransferase-like"/>
    <property type="match status" value="1"/>
</dbReference>
<evidence type="ECO:0000313" key="4">
    <source>
        <dbReference type="Proteomes" id="UP000749559"/>
    </source>
</evidence>
<feature type="compositionally biased region" description="Low complexity" evidence="1">
    <location>
        <begin position="973"/>
        <end position="987"/>
    </location>
</feature>
<organism evidence="3 4">
    <name type="scientific">Owenia fusiformis</name>
    <name type="common">Polychaete worm</name>
    <dbReference type="NCBI Taxonomy" id="6347"/>
    <lineage>
        <taxon>Eukaryota</taxon>
        <taxon>Metazoa</taxon>
        <taxon>Spiralia</taxon>
        <taxon>Lophotrochozoa</taxon>
        <taxon>Annelida</taxon>
        <taxon>Polychaeta</taxon>
        <taxon>Sedentaria</taxon>
        <taxon>Canalipalpata</taxon>
        <taxon>Sabellida</taxon>
        <taxon>Oweniida</taxon>
        <taxon>Oweniidae</taxon>
        <taxon>Owenia</taxon>
    </lineage>
</organism>
<dbReference type="CDD" id="cd06661">
    <property type="entry name" value="GGCT_like"/>
    <property type="match status" value="1"/>
</dbReference>
<evidence type="ECO:0000259" key="2">
    <source>
        <dbReference type="Pfam" id="PF06094"/>
    </source>
</evidence>
<feature type="compositionally biased region" description="Basic and acidic residues" evidence="1">
    <location>
        <begin position="930"/>
        <end position="948"/>
    </location>
</feature>
<feature type="compositionally biased region" description="Polar residues" evidence="1">
    <location>
        <begin position="540"/>
        <end position="592"/>
    </location>
</feature>
<dbReference type="Gene3D" id="3.10.490.10">
    <property type="entry name" value="Gamma-glutamyl cyclotransferase-like"/>
    <property type="match status" value="1"/>
</dbReference>
<dbReference type="OrthoDB" id="2017317at2759"/>
<feature type="region of interest" description="Disordered" evidence="1">
    <location>
        <begin position="902"/>
        <end position="1030"/>
    </location>
</feature>
<dbReference type="InterPro" id="IPR009288">
    <property type="entry name" value="AIG2-like_dom"/>
</dbReference>
<feature type="compositionally biased region" description="Polar residues" evidence="1">
    <location>
        <begin position="493"/>
        <end position="531"/>
    </location>
</feature>
<feature type="compositionally biased region" description="Basic and acidic residues" evidence="1">
    <location>
        <begin position="1264"/>
        <end position="1273"/>
    </location>
</feature>
<feature type="region of interest" description="Disordered" evidence="1">
    <location>
        <begin position="298"/>
        <end position="319"/>
    </location>
</feature>
<feature type="compositionally biased region" description="Polar residues" evidence="1">
    <location>
        <begin position="465"/>
        <end position="481"/>
    </location>
</feature>
<dbReference type="Proteomes" id="UP000749559">
    <property type="component" value="Unassembled WGS sequence"/>
</dbReference>
<feature type="compositionally biased region" description="Basic and acidic residues" evidence="1">
    <location>
        <begin position="593"/>
        <end position="605"/>
    </location>
</feature>
<comment type="caution">
    <text evidence="3">The sequence shown here is derived from an EMBL/GenBank/DDBJ whole genome shotgun (WGS) entry which is preliminary data.</text>
</comment>
<name>A0A8S4NYW5_OWEFU</name>
<feature type="region of interest" description="Disordered" evidence="1">
    <location>
        <begin position="212"/>
        <end position="242"/>
    </location>
</feature>
<proteinExistence type="predicted"/>
<feature type="compositionally biased region" description="Polar residues" evidence="1">
    <location>
        <begin position="657"/>
        <end position="679"/>
    </location>
</feature>
<feature type="compositionally biased region" description="Polar residues" evidence="1">
    <location>
        <begin position="1193"/>
        <end position="1211"/>
    </location>
</feature>
<dbReference type="InterPro" id="IPR013024">
    <property type="entry name" value="GGCT-like"/>
</dbReference>
<protein>
    <recommendedName>
        <fullName evidence="2">Gamma-glutamylcyclotransferase AIG2-like domain-containing protein</fullName>
    </recommendedName>
</protein>
<feature type="compositionally biased region" description="Low complexity" evidence="1">
    <location>
        <begin position="139"/>
        <end position="151"/>
    </location>
</feature>
<reference evidence="3" key="1">
    <citation type="submission" date="2022-03" db="EMBL/GenBank/DDBJ databases">
        <authorList>
            <person name="Martin C."/>
        </authorList>
    </citation>
    <scope>NUCLEOTIDE SEQUENCE</scope>
</reference>
<keyword evidence="4" id="KW-1185">Reference proteome</keyword>
<feature type="compositionally biased region" description="Acidic residues" evidence="1">
    <location>
        <begin position="949"/>
        <end position="963"/>
    </location>
</feature>
<feature type="compositionally biased region" description="Polar residues" evidence="1">
    <location>
        <begin position="102"/>
        <end position="126"/>
    </location>
</feature>
<dbReference type="Pfam" id="PF06094">
    <property type="entry name" value="GGACT"/>
    <property type="match status" value="1"/>
</dbReference>
<feature type="compositionally biased region" description="Basic and acidic residues" evidence="1">
    <location>
        <begin position="808"/>
        <end position="827"/>
    </location>
</feature>
<feature type="compositionally biased region" description="Basic and acidic residues" evidence="1">
    <location>
        <begin position="232"/>
        <end position="242"/>
    </location>
</feature>
<feature type="compositionally biased region" description="Polar residues" evidence="1">
    <location>
        <begin position="1274"/>
        <end position="1285"/>
    </location>
</feature>
<feature type="region of interest" description="Disordered" evidence="1">
    <location>
        <begin position="1173"/>
        <end position="1226"/>
    </location>
</feature>
<feature type="compositionally biased region" description="Polar residues" evidence="1">
    <location>
        <begin position="624"/>
        <end position="637"/>
    </location>
</feature>
<feature type="compositionally biased region" description="Polar residues" evidence="1">
    <location>
        <begin position="993"/>
        <end position="1027"/>
    </location>
</feature>
<feature type="compositionally biased region" description="Low complexity" evidence="1">
    <location>
        <begin position="607"/>
        <end position="623"/>
    </location>
</feature>
<dbReference type="InterPro" id="IPR036568">
    <property type="entry name" value="GGCT-like_sf"/>
</dbReference>
<evidence type="ECO:0000313" key="3">
    <source>
        <dbReference type="EMBL" id="CAH1785850.1"/>
    </source>
</evidence>
<feature type="region of interest" description="Disordered" evidence="1">
    <location>
        <begin position="1263"/>
        <end position="1286"/>
    </location>
</feature>
<sequence length="1495" mass="165490">MEIENGVESQHQYSVPKSVKTVDSHIFGPQVIEDADPELMQDSDIPDHIEVTQDGQIRYVQNGGMPTLGRPRQDHEPLPFLSVDMMNSEILKPTSGEHVSRVSKSQGQIGMNTRQSSPGAKSSIMNRRTPFKDPRSESPLRSPSRSPTRFSKYVSPNSQPKKPNVHIKNPFKHDIRTPKLRPLDECPVTPSQDLKEMTALAMFHMQRNMNNPRTATAKSRRSTRTRSRMSQKHIEVEQEKPKHTNRLLKAKLRPLYPVKLDGPAIHRCKGIVVNHEVYEPPPNRSLLRRRQLLSNPMLPLSYSPDMTEQLNRPATRESIHRTSPDITLEEQPLELSAHEIMENSMKNIEMIEPSVEYDDVPTSGDINTAGLPSIEDRLDVLPPISQNQPITPLNSVVSMADPAVVLPAESPLQAKHSSIQEKPAESSDNPGVCKEREHVAKDNNNTDVITKDAIETSEMEKDTQLKTGENQNDEISGSTNEPMIADSRIRGTTFITDQASSTGTSQESRPVTGQGSRPITGQASRPATGQGSRPVKGQESRPTTSQNSMPNTGQVIDTVANQNEGQTTRPATGQGSRPTTSQGSRTANGQQPKTDHGPKPIENRSRPPTGQGSRSGTSQSQTPAVTGQNSRPPTGSRSRTDPRYLIGQGSRPGTGQGSRSRTAHSQRPESNNESLPNYNKDQDAIEEGMDTERQKSSAEGQVSVTPNISLNSDDLTLSPSIASRGQHSRSSSRPNTGQTPAATQQDEIVPLGTHTVEPGKEIAHGTKPSSIKGTPAVDPSVYDAYSRSRKPPTGNVKTNKKAVPKSEVPQRPREKKPLSPAPADRRCNSGGILRTAPNHPDFLRKTNSAGNLRKNQESTQNTEEALHDEDDVTIDLSKMDMNVTKTVRFAEDGYRSNSALAQETPRVDMETRVKSAPAIAVRSKSQTVATDKKKTLENRTKNEGCKPEELDENKDDFDDDNDDYQGTLSNRNSSITSVTVSSMTSTSSEKKAPQSSNNNGKQAKLQSTPEGQSHNALQKQTDESSNYVPKITPPEQTIYCTFCGLEPYRCVCKYHDDNLESQSDSEVPINTFDDLEKSIFATRSSIQRCISLEALTNDDSEIESIMITPREDTNATFITDITFSETKHDMDTNTMDVKRSASPTENMSAQYNDILESYRRKCINDETINGSFSSRLITPRHTSKTKMERPKSGHSQSTKGMNKGPNSQSKFTRPFSAGQYSDSGCESEVMTDELMSVAVIEPEKTVPSESLLQIVCNELPPVDNSKKDIEANKSKQPQRGRSGSDVTDLKVVANPTKLISRQDPEPGPIAPYPPLCFKINARPPPNYIYYFAYGSDMNPHRLSVYIRRQVDQRLWGLLYGFKLHFNKKGTDIEAGGFPNIQFNPASSVEGCLYLITKEELSKLDQSVGYPEHYEHVMLPVWMSNSREPDSYSVAQYCVPALMFVAQDKWTAKDHLLPCSYAVDQCLKSSDLLTPAYKQQLQRHLDNNYALVPVNG</sequence>
<feature type="compositionally biased region" description="Polar residues" evidence="1">
    <location>
        <begin position="697"/>
        <end position="746"/>
    </location>
</feature>
<feature type="compositionally biased region" description="Basic residues" evidence="1">
    <location>
        <begin position="218"/>
        <end position="231"/>
    </location>
</feature>
<accession>A0A8S4NYW5</accession>
<feature type="region of interest" description="Disordered" evidence="1">
    <location>
        <begin position="92"/>
        <end position="169"/>
    </location>
</feature>
<feature type="region of interest" description="Disordered" evidence="1">
    <location>
        <begin position="412"/>
        <end position="870"/>
    </location>
</feature>